<reference evidence="3" key="1">
    <citation type="submission" date="2018-01" db="EMBL/GenBank/DDBJ databases">
        <authorList>
            <person name="Mao J.F."/>
        </authorList>
    </citation>
    <scope>NUCLEOTIDE SEQUENCE</scope>
    <source>
        <strain evidence="3">Huo1</strain>
        <tissue evidence="3">Leaf</tissue>
    </source>
</reference>
<organism evidence="3">
    <name type="scientific">Salvia splendens</name>
    <name type="common">Scarlet sage</name>
    <dbReference type="NCBI Taxonomy" id="180675"/>
    <lineage>
        <taxon>Eukaryota</taxon>
        <taxon>Viridiplantae</taxon>
        <taxon>Streptophyta</taxon>
        <taxon>Embryophyta</taxon>
        <taxon>Tracheophyta</taxon>
        <taxon>Spermatophyta</taxon>
        <taxon>Magnoliopsida</taxon>
        <taxon>eudicotyledons</taxon>
        <taxon>Gunneridae</taxon>
        <taxon>Pentapetalae</taxon>
        <taxon>asterids</taxon>
        <taxon>lamiids</taxon>
        <taxon>Lamiales</taxon>
        <taxon>Lamiaceae</taxon>
        <taxon>Nepetoideae</taxon>
        <taxon>Mentheae</taxon>
        <taxon>Salviinae</taxon>
        <taxon>Salvia</taxon>
        <taxon>Salvia subgen. Calosphace</taxon>
        <taxon>core Calosphace</taxon>
    </lineage>
</organism>
<comment type="caution">
    <text evidence="3">The sequence shown here is derived from an EMBL/GenBank/DDBJ whole genome shotgun (WGS) entry which is preliminary data.</text>
</comment>
<evidence type="ECO:0000313" key="3">
    <source>
        <dbReference type="EMBL" id="KAG6428140.1"/>
    </source>
</evidence>
<evidence type="ECO:0000313" key="4">
    <source>
        <dbReference type="Proteomes" id="UP000298416"/>
    </source>
</evidence>
<dbReference type="InterPro" id="IPR029058">
    <property type="entry name" value="AB_hydrolase_fold"/>
</dbReference>
<dbReference type="SUPFAM" id="SSF53474">
    <property type="entry name" value="alpha/beta-Hydrolases"/>
    <property type="match status" value="1"/>
</dbReference>
<sequence length="262" mass="28478">MSNSLFSSAGCGRQKHSTTATNVATQQELLLLAAASSGIRNLQFGPSRSAPAPRPLCHCRRRTGRDVASTRTMAPSASPIAVRSGKIILRHRRLCHNSIAGTSPRSSSYVVASAHQCRRCRAAAALPAGSSSFVFSLLPLSVALLLSGFLPPSSTMQAFSSSSIMHLVGDLIALLDAVAPSEEKVFVVGYDWGAIVTWHLAMYRPDRVMALVNLSLPFSPRNPQMNAVELGRQLYGDDLYIYRFQVRFFILLLQIGRQFVVC</sequence>
<comment type="similarity">
    <text evidence="2">Belongs to the AB hydrolase superfamily. Epoxide hydrolase family.</text>
</comment>
<evidence type="ECO:0000256" key="2">
    <source>
        <dbReference type="ARBA" id="ARBA00038334"/>
    </source>
</evidence>
<dbReference type="PRINTS" id="PR00412">
    <property type="entry name" value="EPOXHYDRLASE"/>
</dbReference>
<keyword evidence="1" id="KW-0378">Hydrolase</keyword>
<protein>
    <recommendedName>
        <fullName evidence="5">AB hydrolase-1 domain-containing protein</fullName>
    </recommendedName>
</protein>
<dbReference type="Gene3D" id="3.40.50.1820">
    <property type="entry name" value="alpha/beta hydrolase"/>
    <property type="match status" value="1"/>
</dbReference>
<reference evidence="3" key="2">
    <citation type="submission" date="2020-08" db="EMBL/GenBank/DDBJ databases">
        <title>Plant Genome Project.</title>
        <authorList>
            <person name="Zhang R.-G."/>
        </authorList>
    </citation>
    <scope>NUCLEOTIDE SEQUENCE</scope>
    <source>
        <strain evidence="3">Huo1</strain>
        <tissue evidence="3">Leaf</tissue>
    </source>
</reference>
<dbReference type="EMBL" id="PNBA02000004">
    <property type="protein sequence ID" value="KAG6428140.1"/>
    <property type="molecule type" value="Genomic_DNA"/>
</dbReference>
<evidence type="ECO:0008006" key="5">
    <source>
        <dbReference type="Google" id="ProtNLM"/>
    </source>
</evidence>
<dbReference type="PANTHER" id="PTHR43329">
    <property type="entry name" value="EPOXIDE HYDROLASE"/>
    <property type="match status" value="1"/>
</dbReference>
<keyword evidence="4" id="KW-1185">Reference proteome</keyword>
<dbReference type="Proteomes" id="UP000298416">
    <property type="component" value="Unassembled WGS sequence"/>
</dbReference>
<gene>
    <name evidence="3" type="ORF">SASPL_112389</name>
</gene>
<evidence type="ECO:0000256" key="1">
    <source>
        <dbReference type="ARBA" id="ARBA00022801"/>
    </source>
</evidence>
<dbReference type="GO" id="GO:0016787">
    <property type="term" value="F:hydrolase activity"/>
    <property type="evidence" value="ECO:0007669"/>
    <property type="project" value="UniProtKB-KW"/>
</dbReference>
<proteinExistence type="inferred from homology"/>
<name>A0A8X8Y9Y7_SALSN</name>
<dbReference type="AlphaFoldDB" id="A0A8X8Y9Y7"/>
<accession>A0A8X8Y9Y7</accession>
<dbReference type="InterPro" id="IPR000639">
    <property type="entry name" value="Epox_hydrolase-like"/>
</dbReference>